<keyword evidence="1" id="KW-0812">Transmembrane</keyword>
<feature type="transmembrane region" description="Helical" evidence="1">
    <location>
        <begin position="38"/>
        <end position="66"/>
    </location>
</feature>
<dbReference type="WBParaSite" id="ASIM_0001973801-mRNA-1">
    <property type="protein sequence ID" value="ASIM_0001973801-mRNA-1"/>
    <property type="gene ID" value="ASIM_0001973801"/>
</dbReference>
<name>A0A0M3KFH8_ANISI</name>
<protein>
    <submittedName>
        <fullName evidence="4">Transmembrane protein</fullName>
    </submittedName>
</protein>
<evidence type="ECO:0000313" key="4">
    <source>
        <dbReference type="WBParaSite" id="ASIM_0001973801-mRNA-1"/>
    </source>
</evidence>
<dbReference type="AlphaFoldDB" id="A0A0M3KFH8"/>
<reference evidence="2 3" key="2">
    <citation type="submission" date="2018-11" db="EMBL/GenBank/DDBJ databases">
        <authorList>
            <consortium name="Pathogen Informatics"/>
        </authorList>
    </citation>
    <scope>NUCLEOTIDE SEQUENCE [LARGE SCALE GENOMIC DNA]</scope>
</reference>
<dbReference type="Proteomes" id="UP000267096">
    <property type="component" value="Unassembled WGS sequence"/>
</dbReference>
<reference evidence="4" key="1">
    <citation type="submission" date="2017-02" db="UniProtKB">
        <authorList>
            <consortium name="WormBaseParasite"/>
        </authorList>
    </citation>
    <scope>IDENTIFICATION</scope>
</reference>
<evidence type="ECO:0000313" key="2">
    <source>
        <dbReference type="EMBL" id="VDK67675.1"/>
    </source>
</evidence>
<dbReference type="EMBL" id="UYRR01036684">
    <property type="protein sequence ID" value="VDK67675.1"/>
    <property type="molecule type" value="Genomic_DNA"/>
</dbReference>
<keyword evidence="1" id="KW-1133">Transmembrane helix</keyword>
<evidence type="ECO:0000256" key="1">
    <source>
        <dbReference type="SAM" id="Phobius"/>
    </source>
</evidence>
<organism evidence="4">
    <name type="scientific">Anisakis simplex</name>
    <name type="common">Herring worm</name>
    <dbReference type="NCBI Taxonomy" id="6269"/>
    <lineage>
        <taxon>Eukaryota</taxon>
        <taxon>Metazoa</taxon>
        <taxon>Ecdysozoa</taxon>
        <taxon>Nematoda</taxon>
        <taxon>Chromadorea</taxon>
        <taxon>Rhabditida</taxon>
        <taxon>Spirurina</taxon>
        <taxon>Ascaridomorpha</taxon>
        <taxon>Ascaridoidea</taxon>
        <taxon>Anisakidae</taxon>
        <taxon>Anisakis</taxon>
        <taxon>Anisakis simplex complex</taxon>
    </lineage>
</organism>
<evidence type="ECO:0000313" key="3">
    <source>
        <dbReference type="Proteomes" id="UP000267096"/>
    </source>
</evidence>
<proteinExistence type="predicted"/>
<gene>
    <name evidence="2" type="ORF">ASIM_LOCUS19127</name>
</gene>
<keyword evidence="1" id="KW-0472">Membrane</keyword>
<dbReference type="OrthoDB" id="5863350at2759"/>
<accession>A0A0M3KFH8</accession>
<keyword evidence="3" id="KW-1185">Reference proteome</keyword>
<sequence>MANSVLVTAVTQSPSRRQLFDVSKMPPNGAEWLQEADAIYLTAIAIATLAVIAVLAMTFLHLYYIYHYISNQSIQDNMYYITLLLPVSFIPL</sequence>